<dbReference type="Proteomes" id="UP000223621">
    <property type="component" value="Segment"/>
</dbReference>
<feature type="compositionally biased region" description="Low complexity" evidence="1">
    <location>
        <begin position="176"/>
        <end position="193"/>
    </location>
</feature>
<keyword evidence="3" id="KW-1185">Reference proteome</keyword>
<accession>G1BSJ5</accession>
<feature type="compositionally biased region" description="Polar residues" evidence="1">
    <location>
        <begin position="200"/>
        <end position="210"/>
    </location>
</feature>
<dbReference type="RefSeq" id="YP_009613992.1">
    <property type="nucleotide sequence ID" value="NC_042030.1"/>
</dbReference>
<organism evidence="2 3">
    <name type="scientific">Mycobacterium phage Yoshi</name>
    <dbReference type="NCBI Taxonomy" id="2920891"/>
    <lineage>
        <taxon>Viruses</taxon>
        <taxon>Duplodnaviria</taxon>
        <taxon>Heunggongvirae</taxon>
        <taxon>Uroviricota</taxon>
        <taxon>Caudoviricetes</taxon>
        <taxon>Gracegardnervirinae</taxon>
        <taxon>Avanivirus</taxon>
        <taxon>Avanivirus yoshi</taxon>
    </lineage>
</organism>
<evidence type="ECO:0000256" key="1">
    <source>
        <dbReference type="SAM" id="MobiDB-lite"/>
    </source>
</evidence>
<protein>
    <recommendedName>
        <fullName evidence="4">Helix-turn-helix DNA binding domain protein</fullName>
    </recommendedName>
</protein>
<gene>
    <name evidence="2" type="primary">88</name>
    <name evidence="2" type="ORF">YOSHI_88</name>
</gene>
<dbReference type="GeneID" id="40090393"/>
<feature type="region of interest" description="Disordered" evidence="1">
    <location>
        <begin position="158"/>
        <end position="214"/>
    </location>
</feature>
<dbReference type="OrthoDB" id="5119at10239"/>
<proteinExistence type="predicted"/>
<evidence type="ECO:0008006" key="4">
    <source>
        <dbReference type="Google" id="ProtNLM"/>
    </source>
</evidence>
<reference evidence="2 3" key="1">
    <citation type="journal article" date="2012" name="J. Virol.">
        <title>Complete Genome Sequences of 138 Mycobacteriophages.</title>
        <authorList>
            <consortium name="the Science Education Alliance Phage Hunters Advancing Genomics and Evolutionary Science Program"/>
            <consortium name="the KwaZulu-Natal Research Institute for Tuberculosis and HIV Mycobacterial Genetics Course Students"/>
            <consortium name="the Phage Hunters Integrating Research and Education Program"/>
            <person name="Hatfull G.F."/>
        </authorList>
    </citation>
    <scope>NUCLEOTIDE SEQUENCE [LARGE SCALE GENOMIC DNA]</scope>
    <source>
        <strain evidence="2 3">Yoshi</strain>
    </source>
</reference>
<name>G1BSJ5_9CAUD</name>
<evidence type="ECO:0000313" key="3">
    <source>
        <dbReference type="Proteomes" id="UP000223621"/>
    </source>
</evidence>
<sequence length="300" mass="32876">MPRDHARINLDLWGDDDWMDLSVDSQMLYLTLYTNPGLSFCGAGEWHSGRIANRARDWTKDRVETAAAELSRRLFVIIDTDTDEYLLRSWIKHDGLWRTPNMAVTVANARGELSSKTLRGVVVFEVAKLKKAHPDSTAWDRPAVQKMLAQKAIDAADLEPYNPTSNGGPNPGPKGGANPYGENGVNPTAKGGPTPAPTPNSYSNSKSGYVSTEGHLDADGLPTPYCLNHPKGTNRPCAPCAHAREARDAVVAERKAAEKVRRSEIFEAVRNCPLCDDHGRIETEDGLTYCDAHLRLKDAG</sequence>
<dbReference type="EMBL" id="JF704115">
    <property type="protein sequence ID" value="AEK07837.1"/>
    <property type="molecule type" value="Genomic_DNA"/>
</dbReference>
<evidence type="ECO:0000313" key="2">
    <source>
        <dbReference type="EMBL" id="AEK07837.1"/>
    </source>
</evidence>